<dbReference type="EMBL" id="NSJV01000593">
    <property type="protein sequence ID" value="PAU45077.1"/>
    <property type="molecule type" value="Genomic_DNA"/>
</dbReference>
<sequence length="144" mass="15924">MTIAGIPILTAAGIPEPPPANAVATHGWAAGRADVYDPPWPVERFPAQVGKACGIWKGLTWPTAPRARDYEVPGSTRVIRGSNVYRNLSGDLPSAGHYREYDVNPRPRGTRRDAERIVRDENAHTVWYTGDHYANFRKIESGCE</sequence>
<dbReference type="AlphaFoldDB" id="A0A2A2D0U4"/>
<evidence type="ECO:0000313" key="4">
    <source>
        <dbReference type="Proteomes" id="UP000218944"/>
    </source>
</evidence>
<comment type="caution">
    <text evidence="3">The sequence shown here is derived from an EMBL/GenBank/DDBJ whole genome shotgun (WGS) entry which is preliminary data.</text>
</comment>
<dbReference type="Gene3D" id="3.10.450.30">
    <property type="entry name" value="Microbial ribonucleases"/>
    <property type="match status" value="1"/>
</dbReference>
<dbReference type="InterPro" id="IPR000026">
    <property type="entry name" value="N1-like"/>
</dbReference>
<keyword evidence="2" id="KW-0378">Hydrolase</keyword>
<gene>
    <name evidence="3" type="ORF">CK936_31530</name>
</gene>
<accession>A0A2A2D0U4</accession>
<keyword evidence="1" id="KW-0540">Nuclease</keyword>
<keyword evidence="4" id="KW-1185">Reference proteome</keyword>
<protein>
    <submittedName>
        <fullName evidence="3">Guanine-specific ribonuclease N1 and T1</fullName>
    </submittedName>
</protein>
<evidence type="ECO:0000256" key="2">
    <source>
        <dbReference type="ARBA" id="ARBA00022801"/>
    </source>
</evidence>
<dbReference type="InterPro" id="IPR016191">
    <property type="entry name" value="Ribonuclease/ribotoxin"/>
</dbReference>
<dbReference type="Pfam" id="PF00545">
    <property type="entry name" value="Ribonuclease"/>
    <property type="match status" value="1"/>
</dbReference>
<proteinExistence type="predicted"/>
<dbReference type="GO" id="GO:0016787">
    <property type="term" value="F:hydrolase activity"/>
    <property type="evidence" value="ECO:0007669"/>
    <property type="project" value="UniProtKB-KW"/>
</dbReference>
<reference evidence="3 4" key="1">
    <citation type="submission" date="2017-08" db="EMBL/GenBank/DDBJ databases">
        <title>Genome sequence of Streptomyces albireticuli NRRL B-1670.</title>
        <authorList>
            <person name="Graham D.E."/>
            <person name="Mahan K.M."/>
            <person name="Klingeman D.M."/>
            <person name="Hettich R.L."/>
            <person name="Parry R.J."/>
            <person name="Spain J.C."/>
        </authorList>
    </citation>
    <scope>NUCLEOTIDE SEQUENCE [LARGE SCALE GENOMIC DNA]</scope>
    <source>
        <strain evidence="3 4">NRRL B-1670</strain>
    </source>
</reference>
<dbReference type="SUPFAM" id="SSF53933">
    <property type="entry name" value="Microbial ribonucleases"/>
    <property type="match status" value="1"/>
</dbReference>
<organism evidence="3 4">
    <name type="scientific">Streptomyces albireticuli</name>
    <dbReference type="NCBI Taxonomy" id="1940"/>
    <lineage>
        <taxon>Bacteria</taxon>
        <taxon>Bacillati</taxon>
        <taxon>Actinomycetota</taxon>
        <taxon>Actinomycetes</taxon>
        <taxon>Kitasatosporales</taxon>
        <taxon>Streptomycetaceae</taxon>
        <taxon>Streptomyces</taxon>
    </lineage>
</organism>
<dbReference type="Proteomes" id="UP000218944">
    <property type="component" value="Unassembled WGS sequence"/>
</dbReference>
<dbReference type="GO" id="GO:0004521">
    <property type="term" value="F:RNA endonuclease activity"/>
    <property type="evidence" value="ECO:0007669"/>
    <property type="project" value="InterPro"/>
</dbReference>
<dbReference type="GO" id="GO:0003723">
    <property type="term" value="F:RNA binding"/>
    <property type="evidence" value="ECO:0007669"/>
    <property type="project" value="InterPro"/>
</dbReference>
<evidence type="ECO:0000256" key="1">
    <source>
        <dbReference type="ARBA" id="ARBA00022722"/>
    </source>
</evidence>
<name>A0A2A2D0U4_9ACTN</name>
<evidence type="ECO:0000313" key="3">
    <source>
        <dbReference type="EMBL" id="PAU45077.1"/>
    </source>
</evidence>